<dbReference type="PROSITE" id="PS50056">
    <property type="entry name" value="TYR_PHOSPHATASE_2"/>
    <property type="match status" value="1"/>
</dbReference>
<accession>A0A9N9RAM1</accession>
<gene>
    <name evidence="2" type="ORF">DIATSA_LOCUS10478</name>
</gene>
<dbReference type="InterPro" id="IPR016130">
    <property type="entry name" value="Tyr_Pase_AS"/>
</dbReference>
<dbReference type="Gene3D" id="1.10.10.10">
    <property type="entry name" value="Winged helix-like DNA-binding domain superfamily/Winged helix DNA-binding domain"/>
    <property type="match status" value="1"/>
</dbReference>
<dbReference type="InterPro" id="IPR050561">
    <property type="entry name" value="PTP"/>
</dbReference>
<dbReference type="Proteomes" id="UP001153714">
    <property type="component" value="Chromosome 5"/>
</dbReference>
<protein>
    <recommendedName>
        <fullName evidence="1">Tyrosine specific protein phosphatases domain-containing protein</fullName>
    </recommendedName>
</protein>
<evidence type="ECO:0000313" key="3">
    <source>
        <dbReference type="Proteomes" id="UP001153714"/>
    </source>
</evidence>
<dbReference type="InterPro" id="IPR000387">
    <property type="entry name" value="Tyr_Pase_dom"/>
</dbReference>
<dbReference type="OrthoDB" id="542013at2759"/>
<proteinExistence type="predicted"/>
<evidence type="ECO:0000259" key="1">
    <source>
        <dbReference type="PROSITE" id="PS50056"/>
    </source>
</evidence>
<dbReference type="Gene3D" id="3.90.190.10">
    <property type="entry name" value="Protein tyrosine phosphatase superfamily"/>
    <property type="match status" value="1"/>
</dbReference>
<sequence length="508" mass="57936">MLDMAKVLSFALQEGRVAVHCHAGLGRTGVLIACYLVYSLRVRANDAIRLVRKKRPSSVQTSGQILCVQQFEHYLLPQTVVFSSKEPIHLTKNKRTSEFTLKQYLYRQRATLHGLDERAFKLLPMVVYNICERLLRLCGSHQSVGLDFRVRNKPFYKSFLAYRLKQGRPPDPDTPEDGPMEQACMLPMIEWRDPVEEDIERNLESVSRITGTANNGNISALKVYEGFVIDHSSLPEERQKYLKELRNDINQRREAISKINDEEDPAMLSGLLFAWLEGLKQPILDREDLSIIVGRTHNVEACILALQMEDIMLVEYLLRFVTRLRPLAAAKKVDIIKRLLSSLTHQCVMISGQCLPTHKDFPRLRDGTCTQVTNFMLRMIVEIQRDMLQNGKDDADVHEFYLGISVGRVTDVYGGCIAKENTVRFWFQRFLSGNFDLQNKSRGRPETQINNEELKAIVEADPSQTTSELAAGCGVSDKTVLIHLSQIGKIKKLERLLGYLTNRVKQTG</sequence>
<dbReference type="PROSITE" id="PS00383">
    <property type="entry name" value="TYR_PHOSPHATASE_1"/>
    <property type="match status" value="1"/>
</dbReference>
<name>A0A9N9RAM1_9NEOP</name>
<reference evidence="2" key="2">
    <citation type="submission" date="2022-10" db="EMBL/GenBank/DDBJ databases">
        <authorList>
            <consortium name="ENA_rothamsted_submissions"/>
            <consortium name="culmorum"/>
            <person name="King R."/>
        </authorList>
    </citation>
    <scope>NUCLEOTIDE SEQUENCE</scope>
</reference>
<dbReference type="PANTHER" id="PTHR23339">
    <property type="entry name" value="TYROSINE SPECIFIC PROTEIN PHOSPHATASE AND DUAL SPECIFICITY PROTEIN PHOSPHATASE"/>
    <property type="match status" value="1"/>
</dbReference>
<organism evidence="2 3">
    <name type="scientific">Diatraea saccharalis</name>
    <name type="common">sugarcane borer</name>
    <dbReference type="NCBI Taxonomy" id="40085"/>
    <lineage>
        <taxon>Eukaryota</taxon>
        <taxon>Metazoa</taxon>
        <taxon>Ecdysozoa</taxon>
        <taxon>Arthropoda</taxon>
        <taxon>Hexapoda</taxon>
        <taxon>Insecta</taxon>
        <taxon>Pterygota</taxon>
        <taxon>Neoptera</taxon>
        <taxon>Endopterygota</taxon>
        <taxon>Lepidoptera</taxon>
        <taxon>Glossata</taxon>
        <taxon>Ditrysia</taxon>
        <taxon>Pyraloidea</taxon>
        <taxon>Crambidae</taxon>
        <taxon>Crambinae</taxon>
        <taxon>Diatraea</taxon>
    </lineage>
</organism>
<dbReference type="InterPro" id="IPR000340">
    <property type="entry name" value="Dual-sp_phosphatase_cat-dom"/>
</dbReference>
<dbReference type="AlphaFoldDB" id="A0A9N9RAM1"/>
<keyword evidence="3" id="KW-1185">Reference proteome</keyword>
<dbReference type="SUPFAM" id="SSF52799">
    <property type="entry name" value="(Phosphotyrosine protein) phosphatases II"/>
    <property type="match status" value="1"/>
</dbReference>
<dbReference type="InterPro" id="IPR036388">
    <property type="entry name" value="WH-like_DNA-bd_sf"/>
</dbReference>
<feature type="domain" description="Tyrosine specific protein phosphatases" evidence="1">
    <location>
        <begin position="1"/>
        <end position="66"/>
    </location>
</feature>
<dbReference type="EMBL" id="OU893336">
    <property type="protein sequence ID" value="CAG9793000.1"/>
    <property type="molecule type" value="Genomic_DNA"/>
</dbReference>
<evidence type="ECO:0000313" key="2">
    <source>
        <dbReference type="EMBL" id="CAG9793000.1"/>
    </source>
</evidence>
<reference evidence="2" key="1">
    <citation type="submission" date="2021-12" db="EMBL/GenBank/DDBJ databases">
        <authorList>
            <person name="King R."/>
        </authorList>
    </citation>
    <scope>NUCLEOTIDE SEQUENCE</scope>
</reference>
<dbReference type="Pfam" id="PF00782">
    <property type="entry name" value="DSPc"/>
    <property type="match status" value="1"/>
</dbReference>
<dbReference type="InterPro" id="IPR029021">
    <property type="entry name" value="Prot-tyrosine_phosphatase-like"/>
</dbReference>